<evidence type="ECO:0000313" key="2">
    <source>
        <dbReference type="Proteomes" id="UP000037594"/>
    </source>
</evidence>
<evidence type="ECO:0000313" key="1">
    <source>
        <dbReference type="EMBL" id="KMV13890.1"/>
    </source>
</evidence>
<reference evidence="1 2" key="1">
    <citation type="submission" date="2015-06" db="EMBL/GenBank/DDBJ databases">
        <title>Genome sequence of Mycobacterium conceptionense strain MLE.</title>
        <authorList>
            <person name="Greninger A.L."/>
            <person name="Cunningham G."/>
            <person name="Chiu C.Y."/>
            <person name="Miller S."/>
        </authorList>
    </citation>
    <scope>NUCLEOTIDE SEQUENCE [LARGE SCALE GENOMIC DNA]</scope>
    <source>
        <strain evidence="1 2">MLE</strain>
    </source>
</reference>
<dbReference type="AlphaFoldDB" id="A0A0J8U043"/>
<dbReference type="Proteomes" id="UP000037594">
    <property type="component" value="Unassembled WGS sequence"/>
</dbReference>
<name>A0A0J8U043_9MYCO</name>
<sequence length="84" mass="9125">MAAASLTLTIKVENAYSDGHTSKQVKTVEVEPFEELEQLWEQLEEFTGDGHGIGSDLGYCFEISIVDAPGLPELVGLGNEWVGK</sequence>
<dbReference type="PATRIC" id="fig|451644.5.peg.6774"/>
<dbReference type="OrthoDB" id="4736603at2"/>
<accession>A0A0J8U043</accession>
<dbReference type="EMBL" id="LFOD01000066">
    <property type="protein sequence ID" value="KMV13890.1"/>
    <property type="molecule type" value="Genomic_DNA"/>
</dbReference>
<protein>
    <submittedName>
        <fullName evidence="1">Uncharacterized protein</fullName>
    </submittedName>
</protein>
<gene>
    <name evidence="1" type="ORF">ACT17_32955</name>
</gene>
<organism evidence="1 2">
    <name type="scientific">Mycolicibacterium conceptionense</name>
    <dbReference type="NCBI Taxonomy" id="451644"/>
    <lineage>
        <taxon>Bacteria</taxon>
        <taxon>Bacillati</taxon>
        <taxon>Actinomycetota</taxon>
        <taxon>Actinomycetes</taxon>
        <taxon>Mycobacteriales</taxon>
        <taxon>Mycobacteriaceae</taxon>
        <taxon>Mycolicibacterium</taxon>
    </lineage>
</organism>
<proteinExistence type="predicted"/>
<comment type="caution">
    <text evidence="1">The sequence shown here is derived from an EMBL/GenBank/DDBJ whole genome shotgun (WGS) entry which is preliminary data.</text>
</comment>